<dbReference type="SUPFAM" id="SSF53254">
    <property type="entry name" value="Phosphoglycerate mutase-like"/>
    <property type="match status" value="1"/>
</dbReference>
<dbReference type="Gene3D" id="3.40.50.1240">
    <property type="entry name" value="Phosphoglycerate mutase-like"/>
    <property type="match status" value="1"/>
</dbReference>
<dbReference type="PANTHER" id="PTHR48100">
    <property type="entry name" value="BROAD-SPECIFICITY PHOSPHATASE YOR283W-RELATED"/>
    <property type="match status" value="1"/>
</dbReference>
<name>A0A3E2NPE2_9SPHI</name>
<reference evidence="3 4" key="1">
    <citation type="submission" date="2018-08" db="EMBL/GenBank/DDBJ databases">
        <title>Mucilaginibacter terrae sp. nov., isolated from manganese diggings.</title>
        <authorList>
            <person name="Huang Y."/>
            <person name="Zhou Z."/>
        </authorList>
    </citation>
    <scope>NUCLEOTIDE SEQUENCE [LARGE SCALE GENOMIC DNA]</scope>
    <source>
        <strain evidence="3 4">ZH6</strain>
    </source>
</reference>
<feature type="region of interest" description="Disordered" evidence="1">
    <location>
        <begin position="188"/>
        <end position="208"/>
    </location>
</feature>
<sequence length="208" mass="23531">MPYNCMKKATVLSKVFNVFFVCFLLSNFGAFAQKTTIWVVRHAEKDAATVQNPNDPGLSPEGRKRADALAKLLKREKIKAIYVTKYKRTAETARPLAEQAKILPRVYGDSLRTFAATILKNFAGNNVLVVGHSNTVMQLLDAFGAEMPFETLDEDDYDMVFKITVTDSGKRELEVSYYGVLHHSSDLPQKYKEDNRPPQQFTTPTTHY</sequence>
<comment type="caution">
    <text evidence="3">The sequence shown here is derived from an EMBL/GenBank/DDBJ whole genome shotgun (WGS) entry which is preliminary data.</text>
</comment>
<dbReference type="SMART" id="SM00855">
    <property type="entry name" value="PGAM"/>
    <property type="match status" value="1"/>
</dbReference>
<accession>A0A3E2NPE2</accession>
<feature type="compositionally biased region" description="Polar residues" evidence="1">
    <location>
        <begin position="197"/>
        <end position="208"/>
    </location>
</feature>
<evidence type="ECO:0000256" key="1">
    <source>
        <dbReference type="SAM" id="MobiDB-lite"/>
    </source>
</evidence>
<dbReference type="InterPro" id="IPR029033">
    <property type="entry name" value="His_PPase_superfam"/>
</dbReference>
<evidence type="ECO:0000313" key="4">
    <source>
        <dbReference type="Proteomes" id="UP000260823"/>
    </source>
</evidence>
<dbReference type="CDD" id="cd07067">
    <property type="entry name" value="HP_PGM_like"/>
    <property type="match status" value="1"/>
</dbReference>
<feature type="chain" id="PRO_5017807801" evidence="2">
    <location>
        <begin position="33"/>
        <end position="208"/>
    </location>
</feature>
<proteinExistence type="predicted"/>
<keyword evidence="4" id="KW-1185">Reference proteome</keyword>
<dbReference type="GO" id="GO:0005737">
    <property type="term" value="C:cytoplasm"/>
    <property type="evidence" value="ECO:0007669"/>
    <property type="project" value="TreeGrafter"/>
</dbReference>
<keyword evidence="2" id="KW-0732">Signal</keyword>
<dbReference type="OrthoDB" id="3296006at2"/>
<dbReference type="Proteomes" id="UP000260823">
    <property type="component" value="Unassembled WGS sequence"/>
</dbReference>
<evidence type="ECO:0000313" key="3">
    <source>
        <dbReference type="EMBL" id="RFZ82821.1"/>
    </source>
</evidence>
<organism evidence="3 4">
    <name type="scientific">Mucilaginibacter terrenus</name>
    <dbReference type="NCBI Taxonomy" id="2482727"/>
    <lineage>
        <taxon>Bacteria</taxon>
        <taxon>Pseudomonadati</taxon>
        <taxon>Bacteroidota</taxon>
        <taxon>Sphingobacteriia</taxon>
        <taxon>Sphingobacteriales</taxon>
        <taxon>Sphingobacteriaceae</taxon>
        <taxon>Mucilaginibacter</taxon>
    </lineage>
</organism>
<dbReference type="InterPro" id="IPR050275">
    <property type="entry name" value="PGM_Phosphatase"/>
</dbReference>
<feature type="signal peptide" evidence="2">
    <location>
        <begin position="1"/>
        <end position="32"/>
    </location>
</feature>
<dbReference type="Pfam" id="PF00300">
    <property type="entry name" value="His_Phos_1"/>
    <property type="match status" value="1"/>
</dbReference>
<evidence type="ECO:0000256" key="2">
    <source>
        <dbReference type="SAM" id="SignalP"/>
    </source>
</evidence>
<dbReference type="EMBL" id="QWDE01000002">
    <property type="protein sequence ID" value="RFZ82821.1"/>
    <property type="molecule type" value="Genomic_DNA"/>
</dbReference>
<dbReference type="GO" id="GO:0016791">
    <property type="term" value="F:phosphatase activity"/>
    <property type="evidence" value="ECO:0007669"/>
    <property type="project" value="TreeGrafter"/>
</dbReference>
<dbReference type="InterPro" id="IPR013078">
    <property type="entry name" value="His_Pase_superF_clade-1"/>
</dbReference>
<protein>
    <submittedName>
        <fullName evidence="3">Histidine phosphatase family protein</fullName>
    </submittedName>
</protein>
<dbReference type="PANTHER" id="PTHR48100:SF1">
    <property type="entry name" value="HISTIDINE PHOSPHATASE FAMILY PROTEIN-RELATED"/>
    <property type="match status" value="1"/>
</dbReference>
<gene>
    <name evidence="3" type="ORF">DYU05_11700</name>
</gene>
<dbReference type="AlphaFoldDB" id="A0A3E2NPE2"/>